<evidence type="ECO:0000313" key="2">
    <source>
        <dbReference type="Proteomes" id="UP000251205"/>
    </source>
</evidence>
<accession>A0A329YHC2</accession>
<gene>
    <name evidence="1" type="ORF">DQ393_17670</name>
</gene>
<dbReference type="EMBL" id="QMKK01000042">
    <property type="protein sequence ID" value="RAX40435.1"/>
    <property type="molecule type" value="Genomic_DNA"/>
</dbReference>
<comment type="caution">
    <text evidence="1">The sequence shown here is derived from an EMBL/GenBank/DDBJ whole genome shotgun (WGS) entry which is preliminary data.</text>
</comment>
<proteinExistence type="predicted"/>
<protein>
    <submittedName>
        <fullName evidence="1">Uncharacterized protein</fullName>
    </submittedName>
</protein>
<organism evidence="1 2">
    <name type="scientific">Rhizobium tropici</name>
    <dbReference type="NCBI Taxonomy" id="398"/>
    <lineage>
        <taxon>Bacteria</taxon>
        <taxon>Pseudomonadati</taxon>
        <taxon>Pseudomonadota</taxon>
        <taxon>Alphaproteobacteria</taxon>
        <taxon>Hyphomicrobiales</taxon>
        <taxon>Rhizobiaceae</taxon>
        <taxon>Rhizobium/Agrobacterium group</taxon>
        <taxon>Rhizobium</taxon>
    </lineage>
</organism>
<name>A0A329YHC2_RHITR</name>
<dbReference type="Proteomes" id="UP000251205">
    <property type="component" value="Unassembled WGS sequence"/>
</dbReference>
<evidence type="ECO:0000313" key="1">
    <source>
        <dbReference type="EMBL" id="RAX40435.1"/>
    </source>
</evidence>
<dbReference type="AlphaFoldDB" id="A0A329YHC2"/>
<sequence>MRAVRLINWDKVRDWLAQAGCACSGYYAEYEALRPKPHPHFLPDKNLSHSSLQVVRTIKGREL</sequence>
<reference evidence="1 2" key="1">
    <citation type="submission" date="2018-06" db="EMBL/GenBank/DDBJ databases">
        <title>Whole Genome Sequence of an efficient microsymbiont, Rhizobium tropici.</title>
        <authorList>
            <person name="Srinivasan R."/>
            <person name="Singh H.V."/>
            <person name="Srivastava R."/>
            <person name="Kumari B."/>
            <person name="Radhakrishna A."/>
        </authorList>
    </citation>
    <scope>NUCLEOTIDE SEQUENCE [LARGE SCALE GENOMIC DNA]</scope>
    <source>
        <strain evidence="1 2">IGFRI Rhizo-19</strain>
    </source>
</reference>